<evidence type="ECO:0000256" key="1">
    <source>
        <dbReference type="SAM" id="MobiDB-lite"/>
    </source>
</evidence>
<name>A0A1V3XCW8_MYCKA</name>
<accession>A0A1V3XCW8</accession>
<protein>
    <submittedName>
        <fullName evidence="2">Uncharacterized protein</fullName>
    </submittedName>
</protein>
<comment type="caution">
    <text evidence="2">The sequence shown here is derived from an EMBL/GenBank/DDBJ whole genome shotgun (WGS) entry which is preliminary data.</text>
</comment>
<dbReference type="RefSeq" id="WP_129111773.1">
    <property type="nucleotide sequence ID" value="NZ_BLYZ01000001.1"/>
</dbReference>
<dbReference type="SUPFAM" id="SSF52309">
    <property type="entry name" value="N-(deoxy)ribosyltransferase-like"/>
    <property type="match status" value="1"/>
</dbReference>
<evidence type="ECO:0000313" key="3">
    <source>
        <dbReference type="Proteomes" id="UP000188532"/>
    </source>
</evidence>
<dbReference type="GeneID" id="29702168"/>
<feature type="compositionally biased region" description="Basic and acidic residues" evidence="1">
    <location>
        <begin position="14"/>
        <end position="25"/>
    </location>
</feature>
<dbReference type="EMBL" id="MVBN01000003">
    <property type="protein sequence ID" value="OOK77017.1"/>
    <property type="molecule type" value="Genomic_DNA"/>
</dbReference>
<reference evidence="2 3" key="1">
    <citation type="submission" date="2017-02" db="EMBL/GenBank/DDBJ databases">
        <title>Complete genome sequences of Mycobacterium kansasii strains isolated from rhesus macaques.</title>
        <authorList>
            <person name="Panda A."/>
            <person name="Nagaraj S."/>
            <person name="Zhao X."/>
            <person name="Tettelin H."/>
            <person name="Detolla L.J."/>
        </authorList>
    </citation>
    <scope>NUCLEOTIDE SEQUENCE [LARGE SCALE GENOMIC DNA]</scope>
    <source>
        <strain evidence="2 3">11-3469</strain>
    </source>
</reference>
<feature type="region of interest" description="Disordered" evidence="1">
    <location>
        <begin position="1"/>
        <end position="34"/>
    </location>
</feature>
<dbReference type="STRING" id="1768.B1T50_00770"/>
<evidence type="ECO:0000313" key="2">
    <source>
        <dbReference type="EMBL" id="OOK77017.1"/>
    </source>
</evidence>
<organism evidence="2 3">
    <name type="scientific">Mycobacterium kansasii</name>
    <dbReference type="NCBI Taxonomy" id="1768"/>
    <lineage>
        <taxon>Bacteria</taxon>
        <taxon>Bacillati</taxon>
        <taxon>Actinomycetota</taxon>
        <taxon>Actinomycetes</taxon>
        <taxon>Mycobacteriales</taxon>
        <taxon>Mycobacteriaceae</taxon>
        <taxon>Mycobacterium</taxon>
    </lineage>
</organism>
<dbReference type="Proteomes" id="UP000188532">
    <property type="component" value="Unassembled WGS sequence"/>
</dbReference>
<gene>
    <name evidence="2" type="ORF">BZL29_3902</name>
</gene>
<proteinExistence type="predicted"/>
<dbReference type="AlphaFoldDB" id="A0A1V3XCW8"/>
<sequence length="246" mass="27190">MRAEDTLRPGASENDNRTKFFRDPTRNYAGDLAGPDGQVRSVLDACPDTALNNIADDNDDIAVNAADYVRESLPSYDELRELTKTDPGKAYYWSGRDANGVGVGPDGSRIAERLADEANATTLKMLLERRGMVPVPGWDAAFPDTIRFWDEAARAYAENAAGTVTAIVGCDVRPDNIWQRVEVPRLRNNPNVTRIIQIDPDSRVSTVIYERRATARPGMPAVVFRLADMAFSRRMSRLLASLSRSA</sequence>